<protein>
    <recommendedName>
        <fullName evidence="7">Agrin</fullName>
    </recommendedName>
</protein>
<feature type="domain" description="Laminin G" evidence="3">
    <location>
        <begin position="60"/>
        <end position="151"/>
    </location>
</feature>
<dbReference type="InterPro" id="IPR013320">
    <property type="entry name" value="ConA-like_dom_sf"/>
</dbReference>
<keyword evidence="1 2" id="KW-1015">Disulfide bond</keyword>
<comment type="caution">
    <text evidence="5">The sequence shown here is derived from an EMBL/GenBank/DDBJ whole genome shotgun (WGS) entry which is preliminary data.</text>
</comment>
<dbReference type="CDD" id="cd00110">
    <property type="entry name" value="LamG"/>
    <property type="match status" value="1"/>
</dbReference>
<proteinExistence type="predicted"/>
<dbReference type="PROSITE" id="PS01186">
    <property type="entry name" value="EGF_2"/>
    <property type="match status" value="1"/>
</dbReference>
<organism evidence="5 6">
    <name type="scientific">Goodea atripinnis</name>
    <dbReference type="NCBI Taxonomy" id="208336"/>
    <lineage>
        <taxon>Eukaryota</taxon>
        <taxon>Metazoa</taxon>
        <taxon>Chordata</taxon>
        <taxon>Craniata</taxon>
        <taxon>Vertebrata</taxon>
        <taxon>Euteleostomi</taxon>
        <taxon>Actinopterygii</taxon>
        <taxon>Neopterygii</taxon>
        <taxon>Teleostei</taxon>
        <taxon>Neoteleostei</taxon>
        <taxon>Acanthomorphata</taxon>
        <taxon>Ovalentaria</taxon>
        <taxon>Atherinomorphae</taxon>
        <taxon>Cyprinodontiformes</taxon>
        <taxon>Goodeidae</taxon>
        <taxon>Goodea</taxon>
    </lineage>
</organism>
<dbReference type="PROSITE" id="PS00022">
    <property type="entry name" value="EGF_1"/>
    <property type="match status" value="1"/>
</dbReference>
<dbReference type="PANTHER" id="PTHR15036:SF83">
    <property type="entry name" value="AGRIN"/>
    <property type="match status" value="1"/>
</dbReference>
<feature type="domain" description="EGF-like" evidence="4">
    <location>
        <begin position="21"/>
        <end position="57"/>
    </location>
</feature>
<dbReference type="PANTHER" id="PTHR15036">
    <property type="entry name" value="PIKACHURIN-LIKE PROTEIN"/>
    <property type="match status" value="1"/>
</dbReference>
<dbReference type="Gene3D" id="2.10.25.10">
    <property type="entry name" value="Laminin"/>
    <property type="match status" value="1"/>
</dbReference>
<gene>
    <name evidence="5" type="ORF">GOODEAATRI_008405</name>
</gene>
<accession>A0ABV0N160</accession>
<dbReference type="Pfam" id="PF00054">
    <property type="entry name" value="Laminin_G_1"/>
    <property type="match status" value="1"/>
</dbReference>
<dbReference type="InterPro" id="IPR050372">
    <property type="entry name" value="Neurexin-related_CASP"/>
</dbReference>
<evidence type="ECO:0000259" key="4">
    <source>
        <dbReference type="PROSITE" id="PS50026"/>
    </source>
</evidence>
<dbReference type="Pfam" id="PF00008">
    <property type="entry name" value="EGF"/>
    <property type="match status" value="1"/>
</dbReference>
<dbReference type="InterPro" id="IPR000742">
    <property type="entry name" value="EGF"/>
</dbReference>
<evidence type="ECO:0000256" key="1">
    <source>
        <dbReference type="ARBA" id="ARBA00023157"/>
    </source>
</evidence>
<evidence type="ECO:0000313" key="6">
    <source>
        <dbReference type="Proteomes" id="UP001476798"/>
    </source>
</evidence>
<dbReference type="Proteomes" id="UP001476798">
    <property type="component" value="Unassembled WGS sequence"/>
</dbReference>
<dbReference type="PROSITE" id="PS50025">
    <property type="entry name" value="LAM_G_DOMAIN"/>
    <property type="match status" value="1"/>
</dbReference>
<evidence type="ECO:0008006" key="7">
    <source>
        <dbReference type="Google" id="ProtNLM"/>
    </source>
</evidence>
<feature type="disulfide bond" evidence="2">
    <location>
        <begin position="47"/>
        <end position="56"/>
    </location>
</feature>
<dbReference type="SMART" id="SM00181">
    <property type="entry name" value="EGF"/>
    <property type="match status" value="1"/>
</dbReference>
<sequence>MSTPILREENALNSSNIAMFHGHPCFREPCQNGGRCNPQLDVYECSCPPGFSGDNCQNTIHEKSAGETEAIAFDGRTFIEYHNAVTRSIRTEATQGLLLWSGKSVERSDYIALAIVDGHVEMTYDLGSKPIVLRSSVRVDANRWIRIKASR</sequence>
<dbReference type="EMBL" id="JAHRIO010020438">
    <property type="protein sequence ID" value="MEQ2164609.1"/>
    <property type="molecule type" value="Genomic_DNA"/>
</dbReference>
<dbReference type="Gene3D" id="2.60.120.200">
    <property type="match status" value="1"/>
</dbReference>
<dbReference type="SUPFAM" id="SSF49899">
    <property type="entry name" value="Concanavalin A-like lectins/glucanases"/>
    <property type="match status" value="1"/>
</dbReference>
<keyword evidence="2" id="KW-0245">EGF-like domain</keyword>
<dbReference type="InterPro" id="IPR001791">
    <property type="entry name" value="Laminin_G"/>
</dbReference>
<dbReference type="CDD" id="cd00054">
    <property type="entry name" value="EGF_CA"/>
    <property type="match status" value="1"/>
</dbReference>
<reference evidence="5 6" key="1">
    <citation type="submission" date="2021-06" db="EMBL/GenBank/DDBJ databases">
        <authorList>
            <person name="Palmer J.M."/>
        </authorList>
    </citation>
    <scope>NUCLEOTIDE SEQUENCE [LARGE SCALE GENOMIC DNA]</scope>
    <source>
        <strain evidence="5 6">GA_2019</strain>
        <tissue evidence="5">Muscle</tissue>
    </source>
</reference>
<evidence type="ECO:0000259" key="3">
    <source>
        <dbReference type="PROSITE" id="PS50025"/>
    </source>
</evidence>
<keyword evidence="6" id="KW-1185">Reference proteome</keyword>
<dbReference type="PROSITE" id="PS50026">
    <property type="entry name" value="EGF_3"/>
    <property type="match status" value="1"/>
</dbReference>
<evidence type="ECO:0000313" key="5">
    <source>
        <dbReference type="EMBL" id="MEQ2164609.1"/>
    </source>
</evidence>
<name>A0ABV0N160_9TELE</name>
<comment type="caution">
    <text evidence="2">Lacks conserved residue(s) required for the propagation of feature annotation.</text>
</comment>
<evidence type="ECO:0000256" key="2">
    <source>
        <dbReference type="PROSITE-ProRule" id="PRU00076"/>
    </source>
</evidence>